<dbReference type="PANTHER" id="PTHR12147:SF26">
    <property type="entry name" value="PEPTIDASE M28 DOMAIN-CONTAINING PROTEIN"/>
    <property type="match status" value="1"/>
</dbReference>
<organism evidence="3 4">
    <name type="scientific">Olivibacter oleidegradans</name>
    <dbReference type="NCBI Taxonomy" id="760123"/>
    <lineage>
        <taxon>Bacteria</taxon>
        <taxon>Pseudomonadati</taxon>
        <taxon>Bacteroidota</taxon>
        <taxon>Sphingobacteriia</taxon>
        <taxon>Sphingobacteriales</taxon>
        <taxon>Sphingobacteriaceae</taxon>
        <taxon>Olivibacter</taxon>
    </lineage>
</organism>
<feature type="signal peptide" evidence="1">
    <location>
        <begin position="1"/>
        <end position="23"/>
    </location>
</feature>
<accession>A0ABV6HF63</accession>
<gene>
    <name evidence="3" type="ORF">ACFFI0_03005</name>
</gene>
<proteinExistence type="predicted"/>
<dbReference type="EMBL" id="JBHLWO010000001">
    <property type="protein sequence ID" value="MFC0317257.1"/>
    <property type="molecule type" value="Genomic_DNA"/>
</dbReference>
<comment type="caution">
    <text evidence="3">The sequence shown here is derived from an EMBL/GenBank/DDBJ whole genome shotgun (WGS) entry which is preliminary data.</text>
</comment>
<dbReference type="Proteomes" id="UP001589774">
    <property type="component" value="Unassembled WGS sequence"/>
</dbReference>
<evidence type="ECO:0000256" key="1">
    <source>
        <dbReference type="SAM" id="SignalP"/>
    </source>
</evidence>
<dbReference type="PANTHER" id="PTHR12147">
    <property type="entry name" value="METALLOPEPTIDASE M28 FAMILY MEMBER"/>
    <property type="match status" value="1"/>
</dbReference>
<dbReference type="SUPFAM" id="SSF53187">
    <property type="entry name" value="Zn-dependent exopeptidases"/>
    <property type="match status" value="1"/>
</dbReference>
<dbReference type="InterPro" id="IPR045175">
    <property type="entry name" value="M28_fam"/>
</dbReference>
<feature type="chain" id="PRO_5045769387" evidence="1">
    <location>
        <begin position="24"/>
        <end position="441"/>
    </location>
</feature>
<sequence>MYKTTTPLNKLSFVLFLVLGACASQKKERIVSVDQQEVHRIISTLADDRLKGRAVFTPEIEEAATFIEGEFKKAGLQPLKANENDFLQRFQATQIKPSLCEILLDGKELDSDAGFVLSDQAGLNWNTDPEVRILSISASDNFRKKYKEISQQDINAIVCVDESFVKEFNYLKQHADNGRILLNTDQKKKGSLVFVLSKEQPKSFRINYTGTVENKGLANVVGVLPGRSKPNEFVIFSGHYDHIGILKPIDRDSIANGADDDASGVTAVISLANIFAKQKDNERTLIFAAFTAEESGGYGSQYFSKQLNPDHVVAMINIEMIGKDAKFGANSMYLTGFEKSDLGKILQRNVKGTGFSFYPDPYPEQNLFYRSDNATLAALGVPAHTVSTVQIDKDNYYHTVKDELETLDIKNIVSSINAVALGARSIIAGKETPTRLEPLKN</sequence>
<evidence type="ECO:0000313" key="3">
    <source>
        <dbReference type="EMBL" id="MFC0317257.1"/>
    </source>
</evidence>
<keyword evidence="1" id="KW-0732">Signal</keyword>
<reference evidence="3 4" key="1">
    <citation type="submission" date="2024-09" db="EMBL/GenBank/DDBJ databases">
        <authorList>
            <person name="Sun Q."/>
            <person name="Mori K."/>
        </authorList>
    </citation>
    <scope>NUCLEOTIDE SEQUENCE [LARGE SCALE GENOMIC DNA]</scope>
    <source>
        <strain evidence="3 4">CCM 7765</strain>
    </source>
</reference>
<keyword evidence="4" id="KW-1185">Reference proteome</keyword>
<dbReference type="Gene3D" id="3.40.630.10">
    <property type="entry name" value="Zn peptidases"/>
    <property type="match status" value="1"/>
</dbReference>
<dbReference type="InterPro" id="IPR007484">
    <property type="entry name" value="Peptidase_M28"/>
</dbReference>
<protein>
    <submittedName>
        <fullName evidence="3">M20/M25/M40 family metallo-hydrolase</fullName>
    </submittedName>
</protein>
<dbReference type="Pfam" id="PF04389">
    <property type="entry name" value="Peptidase_M28"/>
    <property type="match status" value="1"/>
</dbReference>
<evidence type="ECO:0000259" key="2">
    <source>
        <dbReference type="Pfam" id="PF04389"/>
    </source>
</evidence>
<name>A0ABV6HF63_9SPHI</name>
<evidence type="ECO:0000313" key="4">
    <source>
        <dbReference type="Proteomes" id="UP001589774"/>
    </source>
</evidence>
<dbReference type="PROSITE" id="PS51257">
    <property type="entry name" value="PROKAR_LIPOPROTEIN"/>
    <property type="match status" value="1"/>
</dbReference>
<dbReference type="RefSeq" id="WP_130854743.1">
    <property type="nucleotide sequence ID" value="NZ_JBHLWO010000001.1"/>
</dbReference>
<feature type="domain" description="Peptidase M28" evidence="2">
    <location>
        <begin position="219"/>
        <end position="414"/>
    </location>
</feature>